<keyword evidence="1" id="KW-0378">Hydrolase</keyword>
<accession>A0ABT1MCP1</accession>
<dbReference type="EMBL" id="JANDBD010000023">
    <property type="protein sequence ID" value="MCP9276933.1"/>
    <property type="molecule type" value="Genomic_DNA"/>
</dbReference>
<organism evidence="1 2">
    <name type="scientific">Mycolicibacterium arenosum</name>
    <dbReference type="NCBI Taxonomy" id="2952157"/>
    <lineage>
        <taxon>Bacteria</taxon>
        <taxon>Bacillati</taxon>
        <taxon>Actinomycetota</taxon>
        <taxon>Actinomycetes</taxon>
        <taxon>Mycobacteriales</taxon>
        <taxon>Mycobacteriaceae</taxon>
        <taxon>Mycolicibacterium</taxon>
    </lineage>
</organism>
<comment type="caution">
    <text evidence="1">The sequence shown here is derived from an EMBL/GenBank/DDBJ whole genome shotgun (WGS) entry which is preliminary data.</text>
</comment>
<proteinExistence type="predicted"/>
<gene>
    <name evidence="1" type="ORF">NM203_32620</name>
</gene>
<name>A0ABT1MCP1_9MYCO</name>
<reference evidence="1 2" key="1">
    <citation type="submission" date="2022-06" db="EMBL/GenBank/DDBJ databases">
        <title>Mycolicibacterium sp. CAU 1645 isolated from seawater.</title>
        <authorList>
            <person name="Kim W."/>
        </authorList>
    </citation>
    <scope>NUCLEOTIDE SEQUENCE [LARGE SCALE GENOMIC DNA]</scope>
    <source>
        <strain evidence="1 2">CAU 1645</strain>
    </source>
</reference>
<dbReference type="RefSeq" id="WP_255065231.1">
    <property type="nucleotide sequence ID" value="NZ_JANDBD010000023.1"/>
</dbReference>
<dbReference type="InterPro" id="IPR029058">
    <property type="entry name" value="AB_hydrolase_fold"/>
</dbReference>
<sequence length="88" mass="10100">MTEPGAYTAALNWYRAAPWSGRVGTVAVPALTIWSEGDRYIHRNAVRRSERYVAHDFRFEALPGSHWIPDEQPEATARLLVDWFGKWA</sequence>
<evidence type="ECO:0000313" key="1">
    <source>
        <dbReference type="EMBL" id="MCP9276933.1"/>
    </source>
</evidence>
<protein>
    <submittedName>
        <fullName evidence="1">Alpha/beta hydrolase</fullName>
    </submittedName>
</protein>
<dbReference type="GO" id="GO:0016787">
    <property type="term" value="F:hydrolase activity"/>
    <property type="evidence" value="ECO:0007669"/>
    <property type="project" value="UniProtKB-KW"/>
</dbReference>
<keyword evidence="2" id="KW-1185">Reference proteome</keyword>
<dbReference type="SUPFAM" id="SSF53474">
    <property type="entry name" value="alpha/beta-Hydrolases"/>
    <property type="match status" value="1"/>
</dbReference>
<dbReference type="Proteomes" id="UP001651690">
    <property type="component" value="Unassembled WGS sequence"/>
</dbReference>
<evidence type="ECO:0000313" key="2">
    <source>
        <dbReference type="Proteomes" id="UP001651690"/>
    </source>
</evidence>
<dbReference type="Gene3D" id="3.40.50.1820">
    <property type="entry name" value="alpha/beta hydrolase"/>
    <property type="match status" value="1"/>
</dbReference>